<dbReference type="GO" id="GO:0016705">
    <property type="term" value="F:oxidoreductase activity, acting on paired donors, with incorporation or reduction of molecular oxygen"/>
    <property type="evidence" value="ECO:0007669"/>
    <property type="project" value="InterPro"/>
</dbReference>
<evidence type="ECO:0000256" key="7">
    <source>
        <dbReference type="SAM" id="SignalP"/>
    </source>
</evidence>
<evidence type="ECO:0000313" key="9">
    <source>
        <dbReference type="Proteomes" id="UP000750711"/>
    </source>
</evidence>
<evidence type="ECO:0000256" key="5">
    <source>
        <dbReference type="PIRSR" id="PIRSR602403-1"/>
    </source>
</evidence>
<keyword evidence="6" id="KW-0560">Oxidoreductase</keyword>
<dbReference type="Proteomes" id="UP000750711">
    <property type="component" value="Unassembled WGS sequence"/>
</dbReference>
<gene>
    <name evidence="8" type="ORF">GP486_007558</name>
</gene>
<comment type="cofactor">
    <cofactor evidence="1 5">
        <name>heme</name>
        <dbReference type="ChEBI" id="CHEBI:30413"/>
    </cofactor>
</comment>
<dbReference type="PANTHER" id="PTHR24305:SF223">
    <property type="entry name" value="CYTOCHROME P450-DIT2"/>
    <property type="match status" value="1"/>
</dbReference>
<evidence type="ECO:0000256" key="4">
    <source>
        <dbReference type="ARBA" id="ARBA00023004"/>
    </source>
</evidence>
<evidence type="ECO:0000256" key="2">
    <source>
        <dbReference type="ARBA" id="ARBA00010617"/>
    </source>
</evidence>
<dbReference type="GO" id="GO:0020037">
    <property type="term" value="F:heme binding"/>
    <property type="evidence" value="ECO:0007669"/>
    <property type="project" value="InterPro"/>
</dbReference>
<evidence type="ECO:0000256" key="3">
    <source>
        <dbReference type="ARBA" id="ARBA00022723"/>
    </source>
</evidence>
<dbReference type="InterPro" id="IPR002403">
    <property type="entry name" value="Cyt_P450_E_grp-IV"/>
</dbReference>
<organism evidence="8 9">
    <name type="scientific">Trichoglossum hirsutum</name>
    <dbReference type="NCBI Taxonomy" id="265104"/>
    <lineage>
        <taxon>Eukaryota</taxon>
        <taxon>Fungi</taxon>
        <taxon>Dikarya</taxon>
        <taxon>Ascomycota</taxon>
        <taxon>Pezizomycotina</taxon>
        <taxon>Geoglossomycetes</taxon>
        <taxon>Geoglossales</taxon>
        <taxon>Geoglossaceae</taxon>
        <taxon>Trichoglossum</taxon>
    </lineage>
</organism>
<proteinExistence type="inferred from homology"/>
<dbReference type="Gene3D" id="1.10.630.10">
    <property type="entry name" value="Cytochrome P450"/>
    <property type="match status" value="1"/>
</dbReference>
<dbReference type="InterPro" id="IPR036396">
    <property type="entry name" value="Cyt_P450_sf"/>
</dbReference>
<dbReference type="CDD" id="cd11070">
    <property type="entry name" value="CYP56-like"/>
    <property type="match status" value="1"/>
</dbReference>
<dbReference type="Pfam" id="PF00067">
    <property type="entry name" value="p450"/>
    <property type="match status" value="1"/>
</dbReference>
<keyword evidence="4 5" id="KW-0408">Iron</keyword>
<dbReference type="InterPro" id="IPR001128">
    <property type="entry name" value="Cyt_P450"/>
</dbReference>
<evidence type="ECO:0000256" key="1">
    <source>
        <dbReference type="ARBA" id="ARBA00001971"/>
    </source>
</evidence>
<keyword evidence="6" id="KW-0503">Monooxygenase</keyword>
<dbReference type="EMBL" id="JAGHQM010002205">
    <property type="protein sequence ID" value="KAH0551094.1"/>
    <property type="molecule type" value="Genomic_DNA"/>
</dbReference>
<keyword evidence="7" id="KW-0732">Signal</keyword>
<dbReference type="InterPro" id="IPR050121">
    <property type="entry name" value="Cytochrome_P450_monoxygenase"/>
</dbReference>
<keyword evidence="3 5" id="KW-0479">Metal-binding</keyword>
<dbReference type="InterPro" id="IPR017972">
    <property type="entry name" value="Cyt_P450_CS"/>
</dbReference>
<sequence length="516" mass="59504">MPVSWLTFLLSATVTVLVACWKFMTPPRLFPKNIPTIPFYVAFLNLLFDMSQDEIYDRYFKVPLRRYGAVKVWASGNWSVLVQKPELLMEMFKDEDLYVKAGLNKRIPWTVLGHLVGDNIINAHGETWRSYTGIMKLGIHRRVLDVGLLHRINSRTVELLLDEQRRSPRECVLVNPFLQRWAIACLGQSFLDIDFKVKRPYVFYIRAVTLIWCIAQTLENPNTRINQLQTTIKRTIFKAPYFHFPILDYLPIPSRVRAFRIVQEFEELLFDLTRGRPKSKRSTEDHQLIDLMERALKEGKWSERNFRDNLKIIFIAGHENPQQIMNSALWALGKHQDVQCRLRAEVLGSGIDYPMLDAVNDLPYLTAVCYEVLRLYPPLSQLINRQVKIGQDACLGGSICIPGGTYVGWTAVGTQRDPETWGPTAAEFIPSRWGTQLDEIQATYRRRSSKGHFIAFNAGRRKCLGKEFALVEMKLLLFELVRSVEWDVDPRYSLKLTPVGNLNPGEAFSALTTYSV</sequence>
<evidence type="ECO:0000313" key="8">
    <source>
        <dbReference type="EMBL" id="KAH0551094.1"/>
    </source>
</evidence>
<protein>
    <recommendedName>
        <fullName evidence="10">Cytochrome P450</fullName>
    </recommendedName>
</protein>
<evidence type="ECO:0000256" key="6">
    <source>
        <dbReference type="RuleBase" id="RU000461"/>
    </source>
</evidence>
<dbReference type="PRINTS" id="PR00385">
    <property type="entry name" value="P450"/>
</dbReference>
<feature type="signal peptide" evidence="7">
    <location>
        <begin position="1"/>
        <end position="20"/>
    </location>
</feature>
<dbReference type="AlphaFoldDB" id="A0A9P8II22"/>
<feature type="chain" id="PRO_5040299906" description="Cytochrome P450" evidence="7">
    <location>
        <begin position="21"/>
        <end position="516"/>
    </location>
</feature>
<dbReference type="GO" id="GO:0005506">
    <property type="term" value="F:iron ion binding"/>
    <property type="evidence" value="ECO:0007669"/>
    <property type="project" value="InterPro"/>
</dbReference>
<name>A0A9P8II22_9PEZI</name>
<dbReference type="SUPFAM" id="SSF48264">
    <property type="entry name" value="Cytochrome P450"/>
    <property type="match status" value="1"/>
</dbReference>
<accession>A0A9P8II22</accession>
<comment type="similarity">
    <text evidence="2 6">Belongs to the cytochrome P450 family.</text>
</comment>
<comment type="caution">
    <text evidence="8">The sequence shown here is derived from an EMBL/GenBank/DDBJ whole genome shotgun (WGS) entry which is preliminary data.</text>
</comment>
<dbReference type="PANTHER" id="PTHR24305">
    <property type="entry name" value="CYTOCHROME P450"/>
    <property type="match status" value="1"/>
</dbReference>
<dbReference type="PROSITE" id="PS00086">
    <property type="entry name" value="CYTOCHROME_P450"/>
    <property type="match status" value="1"/>
</dbReference>
<reference evidence="8" key="1">
    <citation type="submission" date="2021-03" db="EMBL/GenBank/DDBJ databases">
        <title>Comparative genomics and phylogenomic investigation of the class Geoglossomycetes provide insights into ecological specialization and systematics.</title>
        <authorList>
            <person name="Melie T."/>
            <person name="Pirro S."/>
            <person name="Miller A.N."/>
            <person name="Quandt A."/>
        </authorList>
    </citation>
    <scope>NUCLEOTIDE SEQUENCE</scope>
    <source>
        <strain evidence="8">CAQ_001_2017</strain>
    </source>
</reference>
<dbReference type="PRINTS" id="PR00465">
    <property type="entry name" value="EP450IV"/>
</dbReference>
<keyword evidence="5 6" id="KW-0349">Heme</keyword>
<keyword evidence="9" id="KW-1185">Reference proteome</keyword>
<dbReference type="GO" id="GO:0004497">
    <property type="term" value="F:monooxygenase activity"/>
    <property type="evidence" value="ECO:0007669"/>
    <property type="project" value="UniProtKB-KW"/>
</dbReference>
<evidence type="ECO:0008006" key="10">
    <source>
        <dbReference type="Google" id="ProtNLM"/>
    </source>
</evidence>
<feature type="binding site" description="axial binding residue" evidence="5">
    <location>
        <position position="463"/>
    </location>
    <ligand>
        <name>heme</name>
        <dbReference type="ChEBI" id="CHEBI:30413"/>
    </ligand>
    <ligandPart>
        <name>Fe</name>
        <dbReference type="ChEBI" id="CHEBI:18248"/>
    </ligandPart>
</feature>